<evidence type="ECO:0000256" key="4">
    <source>
        <dbReference type="ARBA" id="ARBA00022679"/>
    </source>
</evidence>
<dbReference type="Gene3D" id="3.30.950.10">
    <property type="entry name" value="Methyltransferase, Cobalt-precorrin-4 Transmethylase, Domain 2"/>
    <property type="match status" value="1"/>
</dbReference>
<reference evidence="7 8" key="1">
    <citation type="submission" date="2019-06" db="EMBL/GenBank/DDBJ databases">
        <title>A novel bacterium of genus Amaricoccus, isolated from marine sediment.</title>
        <authorList>
            <person name="Huang H."/>
            <person name="Mo K."/>
            <person name="Hu Y."/>
        </authorList>
    </citation>
    <scope>NUCLEOTIDE SEQUENCE [LARGE SCALE GENOMIC DNA]</scope>
    <source>
        <strain evidence="7 8">HB172011</strain>
    </source>
</reference>
<dbReference type="GO" id="GO:0008276">
    <property type="term" value="F:protein methyltransferase activity"/>
    <property type="evidence" value="ECO:0007669"/>
    <property type="project" value="InterPro"/>
</dbReference>
<dbReference type="InterPro" id="IPR014776">
    <property type="entry name" value="4pyrrole_Mease_sub2"/>
</dbReference>
<dbReference type="InterPro" id="IPR000878">
    <property type="entry name" value="4pyrrol_Mease"/>
</dbReference>
<dbReference type="PANTHER" id="PTHR43182:SF1">
    <property type="entry name" value="COBALT-PRECORRIN-7 C(5)-METHYLTRANSFERASE"/>
    <property type="match status" value="1"/>
</dbReference>
<dbReference type="NCBIfam" id="TIGR02469">
    <property type="entry name" value="CbiT"/>
    <property type="match status" value="1"/>
</dbReference>
<dbReference type="InterPro" id="IPR012818">
    <property type="entry name" value="CbiE"/>
</dbReference>
<comment type="pathway">
    <text evidence="1">Cofactor biosynthesis; adenosylcobalamin biosynthesis.</text>
</comment>
<accession>A0A501WYU9</accession>
<dbReference type="InterPro" id="IPR050714">
    <property type="entry name" value="Cobalamin_biosynth_MTase"/>
</dbReference>
<dbReference type="Gene3D" id="3.40.50.150">
    <property type="entry name" value="Vaccinia Virus protein VP39"/>
    <property type="match status" value="1"/>
</dbReference>
<dbReference type="InterPro" id="IPR029063">
    <property type="entry name" value="SAM-dependent_MTases_sf"/>
</dbReference>
<dbReference type="Gene3D" id="3.40.1010.10">
    <property type="entry name" value="Cobalt-precorrin-4 Transmethylase, Domain 1"/>
    <property type="match status" value="1"/>
</dbReference>
<comment type="caution">
    <text evidence="7">The sequence shown here is derived from an EMBL/GenBank/DDBJ whole genome shotgun (WGS) entry which is preliminary data.</text>
</comment>
<evidence type="ECO:0000256" key="2">
    <source>
        <dbReference type="ARBA" id="ARBA00022573"/>
    </source>
</evidence>
<dbReference type="GO" id="GO:0032259">
    <property type="term" value="P:methylation"/>
    <property type="evidence" value="ECO:0007669"/>
    <property type="project" value="UniProtKB-KW"/>
</dbReference>
<dbReference type="AlphaFoldDB" id="A0A501WYU9"/>
<evidence type="ECO:0000259" key="6">
    <source>
        <dbReference type="Pfam" id="PF00590"/>
    </source>
</evidence>
<dbReference type="PANTHER" id="PTHR43182">
    <property type="entry name" value="COBALT-PRECORRIN-6B C(15)-METHYLTRANSFERASE (DECARBOXYLATING)"/>
    <property type="match status" value="1"/>
</dbReference>
<sequence>MSDTRPGVSPTLVPISPSASAAPWLTIIGLGEDGLAGLSEASRDALDRAEFVFGAPRHLALAGIGADRARPWPVPFSVEPLVAERGRAVAALVSGDPFWHGAGAVLAARLAPGEWRAAPAPSCFSLAAARLGWPLERVTCLALHAAPVETLRPHLARGARLLCTLRDSAAAAALAGWLTEQGLGMARLAVLEALGGPRERIRRARAAAFDLDGIATPVAVAIDLSDAPRGFGLPRTPGLAESRFASDGQITKSPVRALTLAALAPRPGEHLWDIGAGSGSVSVEWLLAAPGASATAVEPRADRGANIAANARAFGLSPRLRLVEGRAPECLDGLAGPEAVFVGGGGSEELFARLWEILPEGTRLVANAVTLETEALLTTLAARRGGELIRIELSRAEPLGSLRAWQAARPVTQWSVIR</sequence>
<evidence type="ECO:0000313" key="8">
    <source>
        <dbReference type="Proteomes" id="UP000319255"/>
    </source>
</evidence>
<keyword evidence="5" id="KW-0949">S-adenosyl-L-methionine</keyword>
<name>A0A501WYU9_9RHOB</name>
<keyword evidence="4 7" id="KW-0808">Transferase</keyword>
<dbReference type="OrthoDB" id="9787825at2"/>
<dbReference type="Proteomes" id="UP000319255">
    <property type="component" value="Unassembled WGS sequence"/>
</dbReference>
<feature type="domain" description="Tetrapyrrole methylase" evidence="6">
    <location>
        <begin position="25"/>
        <end position="207"/>
    </location>
</feature>
<keyword evidence="8" id="KW-1185">Reference proteome</keyword>
<dbReference type="CDD" id="cd11644">
    <property type="entry name" value="Precorrin-6Y-MT"/>
    <property type="match status" value="1"/>
</dbReference>
<dbReference type="InterPro" id="IPR014008">
    <property type="entry name" value="Cbl_synth_MTase_CbiT"/>
</dbReference>
<evidence type="ECO:0000313" key="7">
    <source>
        <dbReference type="EMBL" id="TPE53495.1"/>
    </source>
</evidence>
<dbReference type="PIRSF" id="PIRSF036428">
    <property type="entry name" value="CobL"/>
    <property type="match status" value="1"/>
</dbReference>
<proteinExistence type="predicted"/>
<dbReference type="UniPathway" id="UPA00148"/>
<dbReference type="Pfam" id="PF00590">
    <property type="entry name" value="TP_methylase"/>
    <property type="match status" value="1"/>
</dbReference>
<keyword evidence="3 7" id="KW-0489">Methyltransferase</keyword>
<dbReference type="EMBL" id="VFRP01000001">
    <property type="protein sequence ID" value="TPE53495.1"/>
    <property type="molecule type" value="Genomic_DNA"/>
</dbReference>
<dbReference type="NCBIfam" id="TIGR02467">
    <property type="entry name" value="CbiE"/>
    <property type="match status" value="1"/>
</dbReference>
<evidence type="ECO:0000256" key="3">
    <source>
        <dbReference type="ARBA" id="ARBA00022603"/>
    </source>
</evidence>
<gene>
    <name evidence="7" type="primary">cbiE</name>
    <name evidence="7" type="ORF">FJM51_00130</name>
</gene>
<evidence type="ECO:0000256" key="5">
    <source>
        <dbReference type="ARBA" id="ARBA00022691"/>
    </source>
</evidence>
<dbReference type="SUPFAM" id="SSF53335">
    <property type="entry name" value="S-adenosyl-L-methionine-dependent methyltransferases"/>
    <property type="match status" value="1"/>
</dbReference>
<dbReference type="RefSeq" id="WP_140452073.1">
    <property type="nucleotide sequence ID" value="NZ_VFRP01000001.1"/>
</dbReference>
<dbReference type="InterPro" id="IPR014777">
    <property type="entry name" value="4pyrrole_Mease_sub1"/>
</dbReference>
<dbReference type="SUPFAM" id="SSF53790">
    <property type="entry name" value="Tetrapyrrole methylase"/>
    <property type="match status" value="1"/>
</dbReference>
<keyword evidence="2" id="KW-0169">Cobalamin biosynthesis</keyword>
<dbReference type="GO" id="GO:0009236">
    <property type="term" value="P:cobalamin biosynthetic process"/>
    <property type="evidence" value="ECO:0007669"/>
    <property type="project" value="UniProtKB-UniPathway"/>
</dbReference>
<organism evidence="7 8">
    <name type="scientific">Amaricoccus solimangrovi</name>
    <dbReference type="NCBI Taxonomy" id="2589815"/>
    <lineage>
        <taxon>Bacteria</taxon>
        <taxon>Pseudomonadati</taxon>
        <taxon>Pseudomonadota</taxon>
        <taxon>Alphaproteobacteria</taxon>
        <taxon>Rhodobacterales</taxon>
        <taxon>Paracoccaceae</taxon>
        <taxon>Amaricoccus</taxon>
    </lineage>
</organism>
<dbReference type="InterPro" id="IPR035996">
    <property type="entry name" value="4pyrrol_Methylase_sf"/>
</dbReference>
<evidence type="ECO:0000256" key="1">
    <source>
        <dbReference type="ARBA" id="ARBA00004953"/>
    </source>
</evidence>
<protein>
    <submittedName>
        <fullName evidence="7">Precorrin-6y C5,15-methyltransferase (Decarboxylating) subunit CbiE</fullName>
    </submittedName>
</protein>
<dbReference type="InterPro" id="IPR006365">
    <property type="entry name" value="Cbl_synth_CobL"/>
</dbReference>